<sequence length="43" mass="5011">MGLCHLARLIGPYTAGHEANFKQSDWYCMRTVCHIKNNLTRFL</sequence>
<name>A0A5E4PFZ7_9COXI</name>
<protein>
    <submittedName>
        <fullName evidence="1">Uncharacterized protein</fullName>
    </submittedName>
</protein>
<organism evidence="1 2">
    <name type="scientific">Aquicella siphonis</name>
    <dbReference type="NCBI Taxonomy" id="254247"/>
    <lineage>
        <taxon>Bacteria</taxon>
        <taxon>Pseudomonadati</taxon>
        <taxon>Pseudomonadota</taxon>
        <taxon>Gammaproteobacteria</taxon>
        <taxon>Legionellales</taxon>
        <taxon>Coxiellaceae</taxon>
        <taxon>Aquicella</taxon>
    </lineage>
</organism>
<evidence type="ECO:0000313" key="2">
    <source>
        <dbReference type="Proteomes" id="UP000324194"/>
    </source>
</evidence>
<dbReference type="KEGG" id="asip:AQUSIP_08450"/>
<accession>A0A5E4PFZ7</accession>
<reference evidence="1 2" key="1">
    <citation type="submission" date="2019-08" db="EMBL/GenBank/DDBJ databases">
        <authorList>
            <person name="Guy L."/>
        </authorList>
    </citation>
    <scope>NUCLEOTIDE SEQUENCE [LARGE SCALE GENOMIC DNA]</scope>
    <source>
        <strain evidence="1 2">SGT-108</strain>
    </source>
</reference>
<gene>
    <name evidence="1" type="ORF">AQUSIP_08450</name>
</gene>
<dbReference type="Proteomes" id="UP000324194">
    <property type="component" value="Chromosome 1"/>
</dbReference>
<keyword evidence="2" id="KW-1185">Reference proteome</keyword>
<dbReference type="AlphaFoldDB" id="A0A5E4PFZ7"/>
<dbReference type="EMBL" id="LR699119">
    <property type="protein sequence ID" value="VVC75555.1"/>
    <property type="molecule type" value="Genomic_DNA"/>
</dbReference>
<evidence type="ECO:0000313" key="1">
    <source>
        <dbReference type="EMBL" id="VVC75555.1"/>
    </source>
</evidence>
<proteinExistence type="predicted"/>